<organism evidence="1 2">
    <name type="scientific">Pluteus cervinus</name>
    <dbReference type="NCBI Taxonomy" id="181527"/>
    <lineage>
        <taxon>Eukaryota</taxon>
        <taxon>Fungi</taxon>
        <taxon>Dikarya</taxon>
        <taxon>Basidiomycota</taxon>
        <taxon>Agaricomycotina</taxon>
        <taxon>Agaricomycetes</taxon>
        <taxon>Agaricomycetidae</taxon>
        <taxon>Agaricales</taxon>
        <taxon>Pluteineae</taxon>
        <taxon>Pluteaceae</taxon>
        <taxon>Pluteus</taxon>
    </lineage>
</organism>
<accession>A0ACD2ZZ30</accession>
<evidence type="ECO:0000313" key="1">
    <source>
        <dbReference type="EMBL" id="TFK58833.1"/>
    </source>
</evidence>
<evidence type="ECO:0000313" key="2">
    <source>
        <dbReference type="Proteomes" id="UP000308600"/>
    </source>
</evidence>
<name>A0ACD2ZZ30_9AGAR</name>
<dbReference type="Proteomes" id="UP000308600">
    <property type="component" value="Unassembled WGS sequence"/>
</dbReference>
<proteinExistence type="predicted"/>
<keyword evidence="2" id="KW-1185">Reference proteome</keyword>
<gene>
    <name evidence="1" type="ORF">BDN72DRAFT_906377</name>
</gene>
<reference evidence="1 2" key="1">
    <citation type="journal article" date="2019" name="Nat. Ecol. Evol.">
        <title>Megaphylogeny resolves global patterns of mushroom evolution.</title>
        <authorList>
            <person name="Varga T."/>
            <person name="Krizsan K."/>
            <person name="Foldi C."/>
            <person name="Dima B."/>
            <person name="Sanchez-Garcia M."/>
            <person name="Sanchez-Ramirez S."/>
            <person name="Szollosi G.J."/>
            <person name="Szarkandi J.G."/>
            <person name="Papp V."/>
            <person name="Albert L."/>
            <person name="Andreopoulos W."/>
            <person name="Angelini C."/>
            <person name="Antonin V."/>
            <person name="Barry K.W."/>
            <person name="Bougher N.L."/>
            <person name="Buchanan P."/>
            <person name="Buyck B."/>
            <person name="Bense V."/>
            <person name="Catcheside P."/>
            <person name="Chovatia M."/>
            <person name="Cooper J."/>
            <person name="Damon W."/>
            <person name="Desjardin D."/>
            <person name="Finy P."/>
            <person name="Geml J."/>
            <person name="Haridas S."/>
            <person name="Hughes K."/>
            <person name="Justo A."/>
            <person name="Karasinski D."/>
            <person name="Kautmanova I."/>
            <person name="Kiss B."/>
            <person name="Kocsube S."/>
            <person name="Kotiranta H."/>
            <person name="LaButti K.M."/>
            <person name="Lechner B.E."/>
            <person name="Liimatainen K."/>
            <person name="Lipzen A."/>
            <person name="Lukacs Z."/>
            <person name="Mihaltcheva S."/>
            <person name="Morgado L.N."/>
            <person name="Niskanen T."/>
            <person name="Noordeloos M.E."/>
            <person name="Ohm R.A."/>
            <person name="Ortiz-Santana B."/>
            <person name="Ovrebo C."/>
            <person name="Racz N."/>
            <person name="Riley R."/>
            <person name="Savchenko A."/>
            <person name="Shiryaev A."/>
            <person name="Soop K."/>
            <person name="Spirin V."/>
            <person name="Szebenyi C."/>
            <person name="Tomsovsky M."/>
            <person name="Tulloss R.E."/>
            <person name="Uehling J."/>
            <person name="Grigoriev I.V."/>
            <person name="Vagvolgyi C."/>
            <person name="Papp T."/>
            <person name="Martin F.M."/>
            <person name="Miettinen O."/>
            <person name="Hibbett D.S."/>
            <person name="Nagy L.G."/>
        </authorList>
    </citation>
    <scope>NUCLEOTIDE SEQUENCE [LARGE SCALE GENOMIC DNA]</scope>
    <source>
        <strain evidence="1 2">NL-1719</strain>
    </source>
</reference>
<protein>
    <submittedName>
        <fullName evidence="1">Uncharacterized protein</fullName>
    </submittedName>
</protein>
<dbReference type="EMBL" id="ML209176">
    <property type="protein sequence ID" value="TFK58833.1"/>
    <property type="molecule type" value="Genomic_DNA"/>
</dbReference>
<sequence>MLVQLSQRDLILGQIEARETKELPSITQPYLPQLYIDPGSDVTSRYLFFQRIALKADVINTVIAQAYGSPDALMNAPVPEILVGVCETVPKIAPMEKRLDMHIDLLRRDELRERECANDVAKFVSLNFSIIEPTICTGCKSNWIISQKQTFEGYQHDLAERELGYTPAAIGLNGTFISALLSEEGEPKFFK</sequence>